<reference evidence="1 2" key="1">
    <citation type="journal article" date="2019" name="Nat. Plants">
        <title>Genome sequencing of Musa balbisiana reveals subgenome evolution and function divergence in polyploid bananas.</title>
        <authorList>
            <person name="Yao X."/>
        </authorList>
    </citation>
    <scope>NUCLEOTIDE SEQUENCE [LARGE SCALE GENOMIC DNA]</scope>
    <source>
        <strain evidence="2">cv. DH-PKW</strain>
        <tissue evidence="1">Leaves</tissue>
    </source>
</reference>
<proteinExistence type="predicted"/>
<dbReference type="EMBL" id="PYDT01000002">
    <property type="protein sequence ID" value="THU69755.1"/>
    <property type="molecule type" value="Genomic_DNA"/>
</dbReference>
<keyword evidence="2" id="KW-1185">Reference proteome</keyword>
<protein>
    <submittedName>
        <fullName evidence="1">Uncharacterized protein</fullName>
    </submittedName>
</protein>
<organism evidence="1 2">
    <name type="scientific">Musa balbisiana</name>
    <name type="common">Banana</name>
    <dbReference type="NCBI Taxonomy" id="52838"/>
    <lineage>
        <taxon>Eukaryota</taxon>
        <taxon>Viridiplantae</taxon>
        <taxon>Streptophyta</taxon>
        <taxon>Embryophyta</taxon>
        <taxon>Tracheophyta</taxon>
        <taxon>Spermatophyta</taxon>
        <taxon>Magnoliopsida</taxon>
        <taxon>Liliopsida</taxon>
        <taxon>Zingiberales</taxon>
        <taxon>Musaceae</taxon>
        <taxon>Musa</taxon>
    </lineage>
</organism>
<name>A0A4V4H904_MUSBA</name>
<gene>
    <name evidence="1" type="ORF">C4D60_Mb08t17760</name>
</gene>
<dbReference type="Proteomes" id="UP000317650">
    <property type="component" value="Chromosome 8"/>
</dbReference>
<evidence type="ECO:0000313" key="1">
    <source>
        <dbReference type="EMBL" id="THU69755.1"/>
    </source>
</evidence>
<comment type="caution">
    <text evidence="1">The sequence shown here is derived from an EMBL/GenBank/DDBJ whole genome shotgun (WGS) entry which is preliminary data.</text>
</comment>
<accession>A0A4V4H904</accession>
<dbReference type="AlphaFoldDB" id="A0A4V4H904"/>
<evidence type="ECO:0000313" key="2">
    <source>
        <dbReference type="Proteomes" id="UP000317650"/>
    </source>
</evidence>
<sequence length="332" mass="36810">MAFGCEGCGQRHLELCFRYFGGERERERRKTRCCGVRLRSGATPSSSTFSASIASRHLPKPDVFGLREHIEGDRLMIRGSYVVRGNPRRFHFHRFLLRSHPQFWMLLPNLWLGISLLSSVPAAPCHSLALSSYSSDRSGELMKKRLLDVHPVEESVVVLAEDALTVCKTTARRCDGLPEGEGKEHGRGAATTSGLVSSWEVEAWWRFVDAALLDESVLQSFQVGLLLVEKKVTVARCEEIRQVLAESLSDAAHSVSGQTKGIRIGGYQQPAGVGRFNEHSGEDGFVVDEAAAAEIEAVAPDVGWSEDDDDDEENYSDHNVPIGKQFWTFFST</sequence>